<organism evidence="2">
    <name type="scientific">marine sediment metagenome</name>
    <dbReference type="NCBI Taxonomy" id="412755"/>
    <lineage>
        <taxon>unclassified sequences</taxon>
        <taxon>metagenomes</taxon>
        <taxon>ecological metagenomes</taxon>
    </lineage>
</organism>
<keyword evidence="1" id="KW-1133">Transmembrane helix</keyword>
<keyword evidence="1" id="KW-0812">Transmembrane</keyword>
<protein>
    <submittedName>
        <fullName evidence="2">Uncharacterized protein</fullName>
    </submittedName>
</protein>
<dbReference type="AlphaFoldDB" id="A0A0F9RV44"/>
<gene>
    <name evidence="2" type="ORF">LCGC14_0598530</name>
</gene>
<name>A0A0F9RV44_9ZZZZ</name>
<keyword evidence="1" id="KW-0472">Membrane</keyword>
<comment type="caution">
    <text evidence="2">The sequence shown here is derived from an EMBL/GenBank/DDBJ whole genome shotgun (WGS) entry which is preliminary data.</text>
</comment>
<feature type="transmembrane region" description="Helical" evidence="1">
    <location>
        <begin position="621"/>
        <end position="643"/>
    </location>
</feature>
<sequence length="712" mass="78906">MKKILTILIGLMLLLPITSLAGAPSPKPFVAYVMFKGEPVVGLDVLFTCGGKTITKTTNIKGGVMVDIGGGSPEFKDVTCSILEVDCGYEACQKTYNAGAMDCPKCEYIYELGEAPPEPVPECLIDSDCSLNYKCISEKCVYVEPEPTPTPTPEPKIEEKVNSNEDGTIALIEANFGDCVDVVITDSKLSKLFDGTIDFDTEDYDTHEEISLKYCIETSLDDVDFGLEPKVIIEEESIEYCYVFDDLIPLADIARDEELEIEFLNDSLEIISLSNDRMTIRHGELYNEQDGCVEGEEIDYNGLPISIGTIGEDFVYLSYNGESERINYETVGEVGEIQIYVDEAVPNRDRPGLCSIRIAEDIEEAIDDGDEFVPGWDYKIIENRICITNSEEYKYLDEGNQPLSLGDKIELPNEFVVIKVNKISTSDVTEVDIKIRDDYFLVQGSRDDDQDDAFSYNNEDYDEVYVGAEGILDSDKVLITIGSIRIGESDVYLEQGSLIIGDLTIELNFLDILYKGISFANKDDNYLTYEGIIFKNPEDSVDGKGTFDVIVPDEVPELTVTIGLESETIGIEPEPTECPACTEEECIDTVCPSPAVCKTCPDIIPTECPPEKTCPPVTNNLAAIIITGILSMGGGAAIFFKLFNNKIFTSSRTGIKSYRGRDGTLKILHKHPGTTGYHDPQISHRAPETHPKGMIDVKEGYVKNEKGEWEYR</sequence>
<reference evidence="2" key="1">
    <citation type="journal article" date="2015" name="Nature">
        <title>Complex archaea that bridge the gap between prokaryotes and eukaryotes.</title>
        <authorList>
            <person name="Spang A."/>
            <person name="Saw J.H."/>
            <person name="Jorgensen S.L."/>
            <person name="Zaremba-Niedzwiedzka K."/>
            <person name="Martijn J."/>
            <person name="Lind A.E."/>
            <person name="van Eijk R."/>
            <person name="Schleper C."/>
            <person name="Guy L."/>
            <person name="Ettema T.J."/>
        </authorList>
    </citation>
    <scope>NUCLEOTIDE SEQUENCE</scope>
</reference>
<evidence type="ECO:0000256" key="1">
    <source>
        <dbReference type="SAM" id="Phobius"/>
    </source>
</evidence>
<evidence type="ECO:0000313" key="2">
    <source>
        <dbReference type="EMBL" id="KKN53827.1"/>
    </source>
</evidence>
<accession>A0A0F9RV44</accession>
<dbReference type="EMBL" id="LAZR01000955">
    <property type="protein sequence ID" value="KKN53827.1"/>
    <property type="molecule type" value="Genomic_DNA"/>
</dbReference>
<proteinExistence type="predicted"/>